<reference evidence="1 2" key="1">
    <citation type="submission" date="2024-01" db="EMBL/GenBank/DDBJ databases">
        <title>Campylobacter porcellus sp. nov.</title>
        <authorList>
            <person name="Papic B."/>
            <person name="Gruntar I."/>
        </authorList>
    </citation>
    <scope>NUCLEOTIDE SEQUENCE [LARGE SCALE GENOMIC DNA]</scope>
    <source>
        <strain evidence="1 2">CX2-4855-23</strain>
    </source>
</reference>
<name>A0ABU7M4X1_9BACT</name>
<accession>A0ABU7M4X1</accession>
<organism evidence="1 2">
    <name type="scientific">Campylobacter porcelli</name>
    <dbReference type="NCBI Taxonomy" id="1660073"/>
    <lineage>
        <taxon>Bacteria</taxon>
        <taxon>Pseudomonadati</taxon>
        <taxon>Campylobacterota</taxon>
        <taxon>Epsilonproteobacteria</taxon>
        <taxon>Campylobacterales</taxon>
        <taxon>Campylobacteraceae</taxon>
        <taxon>Campylobacter</taxon>
    </lineage>
</organism>
<dbReference type="Proteomes" id="UP001331664">
    <property type="component" value="Unassembled WGS sequence"/>
</dbReference>
<dbReference type="RefSeq" id="WP_330518620.1">
    <property type="nucleotide sequence ID" value="NZ_JAZBRC010000003.1"/>
</dbReference>
<sequence length="41" mass="4747">MKNLENSISKISNFNLQGFLVKLKKALENFNKAMKSTPYKK</sequence>
<gene>
    <name evidence="1" type="ORF">V2I23_04850</name>
</gene>
<evidence type="ECO:0000313" key="2">
    <source>
        <dbReference type="Proteomes" id="UP001331664"/>
    </source>
</evidence>
<protein>
    <submittedName>
        <fullName evidence="1">Uncharacterized protein</fullName>
    </submittedName>
</protein>
<evidence type="ECO:0000313" key="1">
    <source>
        <dbReference type="EMBL" id="MEE3744619.1"/>
    </source>
</evidence>
<comment type="caution">
    <text evidence="1">The sequence shown here is derived from an EMBL/GenBank/DDBJ whole genome shotgun (WGS) entry which is preliminary data.</text>
</comment>
<proteinExistence type="predicted"/>
<dbReference type="EMBL" id="JAZBRD010000005">
    <property type="protein sequence ID" value="MEE3744619.1"/>
    <property type="molecule type" value="Genomic_DNA"/>
</dbReference>
<keyword evidence="2" id="KW-1185">Reference proteome</keyword>